<sequence length="198" mass="21544">MKKLLLSAAVAVFFLTNVIAQERSSGDIEIIPHVGYMSAFLNGDEVDDLDERGSFNFGVIGDYFFNDRWSLRSGINFDSMGASVPGSDLTLNYVNIPINANWHFGSTRKWNLNFGVTPGFLTKAEIDGDDVKDAYQSFQLGVSYGIGYKLEISESFSILFHGQGLVGVTNIISDDAGGNEFTRLNAGSTISIGGVFKI</sequence>
<evidence type="ECO:0000256" key="1">
    <source>
        <dbReference type="SAM" id="SignalP"/>
    </source>
</evidence>
<name>A0ABU7W952_9FLAO</name>
<evidence type="ECO:0000313" key="3">
    <source>
        <dbReference type="EMBL" id="MEF3079686.1"/>
    </source>
</evidence>
<dbReference type="Gene3D" id="2.40.160.20">
    <property type="match status" value="1"/>
</dbReference>
<evidence type="ECO:0000259" key="2">
    <source>
        <dbReference type="Pfam" id="PF13568"/>
    </source>
</evidence>
<feature type="chain" id="PRO_5045176585" evidence="1">
    <location>
        <begin position="21"/>
        <end position="198"/>
    </location>
</feature>
<dbReference type="InterPro" id="IPR025665">
    <property type="entry name" value="Beta-barrel_OMP_2"/>
</dbReference>
<proteinExistence type="predicted"/>
<dbReference type="RefSeq" id="WP_331810427.1">
    <property type="nucleotide sequence ID" value="NZ_JAZHOU010000003.1"/>
</dbReference>
<organism evidence="3 4">
    <name type="scientific">Winogradskyella poriferorum</name>
    <dbReference type="NCBI Taxonomy" id="307627"/>
    <lineage>
        <taxon>Bacteria</taxon>
        <taxon>Pseudomonadati</taxon>
        <taxon>Bacteroidota</taxon>
        <taxon>Flavobacteriia</taxon>
        <taxon>Flavobacteriales</taxon>
        <taxon>Flavobacteriaceae</taxon>
        <taxon>Winogradskyella</taxon>
    </lineage>
</organism>
<evidence type="ECO:0000313" key="4">
    <source>
        <dbReference type="Proteomes" id="UP001356704"/>
    </source>
</evidence>
<comment type="caution">
    <text evidence="3">The sequence shown here is derived from an EMBL/GenBank/DDBJ whole genome shotgun (WGS) entry which is preliminary data.</text>
</comment>
<feature type="signal peptide" evidence="1">
    <location>
        <begin position="1"/>
        <end position="20"/>
    </location>
</feature>
<accession>A0ABU7W952</accession>
<gene>
    <name evidence="3" type="ORF">V1468_11765</name>
</gene>
<dbReference type="SUPFAM" id="SSF56925">
    <property type="entry name" value="OMPA-like"/>
    <property type="match status" value="1"/>
</dbReference>
<feature type="domain" description="Outer membrane protein beta-barrel" evidence="2">
    <location>
        <begin position="20"/>
        <end position="172"/>
    </location>
</feature>
<keyword evidence="1" id="KW-0732">Signal</keyword>
<dbReference type="InterPro" id="IPR011250">
    <property type="entry name" value="OMP/PagP_B-barrel"/>
</dbReference>
<keyword evidence="4" id="KW-1185">Reference proteome</keyword>
<reference evidence="3 4" key="1">
    <citation type="submission" date="2024-02" db="EMBL/GenBank/DDBJ databases">
        <title>Winogradskyella poriferorum JCM 12885.</title>
        <authorList>
            <person name="Zhang D.-F."/>
            <person name="Fu Z.-Y."/>
        </authorList>
    </citation>
    <scope>NUCLEOTIDE SEQUENCE [LARGE SCALE GENOMIC DNA]</scope>
    <source>
        <strain evidence="3 4">JCM 12885</strain>
    </source>
</reference>
<dbReference type="EMBL" id="JAZHOU010000003">
    <property type="protein sequence ID" value="MEF3079686.1"/>
    <property type="molecule type" value="Genomic_DNA"/>
</dbReference>
<dbReference type="Proteomes" id="UP001356704">
    <property type="component" value="Unassembled WGS sequence"/>
</dbReference>
<protein>
    <submittedName>
        <fullName evidence="3">Porin family protein</fullName>
    </submittedName>
</protein>
<dbReference type="Pfam" id="PF13568">
    <property type="entry name" value="OMP_b-brl_2"/>
    <property type="match status" value="1"/>
</dbReference>